<organism evidence="5 6">
    <name type="scientific">Naumovozyma castellii</name>
    <name type="common">Yeast</name>
    <name type="synonym">Saccharomyces castellii</name>
    <dbReference type="NCBI Taxonomy" id="27288"/>
    <lineage>
        <taxon>Eukaryota</taxon>
        <taxon>Fungi</taxon>
        <taxon>Dikarya</taxon>
        <taxon>Ascomycota</taxon>
        <taxon>Saccharomycotina</taxon>
        <taxon>Saccharomycetes</taxon>
        <taxon>Saccharomycetales</taxon>
        <taxon>Saccharomycetaceae</taxon>
        <taxon>Naumovozyma</taxon>
    </lineage>
</organism>
<dbReference type="GO" id="GO:0034058">
    <property type="term" value="P:endosomal vesicle fusion"/>
    <property type="evidence" value="ECO:0007669"/>
    <property type="project" value="TreeGrafter"/>
</dbReference>
<comment type="subcellular location">
    <subcellularLocation>
        <location evidence="1">Endomembrane system</location>
        <topology evidence="1">Peripheral membrane protein</topology>
    </subcellularLocation>
</comment>
<dbReference type="GO" id="GO:1990816">
    <property type="term" value="C:vacuole-mitochondrion membrane contact site"/>
    <property type="evidence" value="ECO:0007669"/>
    <property type="project" value="EnsemblFungi"/>
</dbReference>
<evidence type="ECO:0000313" key="6">
    <source>
        <dbReference type="Proteomes" id="UP000001640"/>
    </source>
</evidence>
<evidence type="ECO:0000313" key="5">
    <source>
        <dbReference type="EMBL" id="CCC66819.1"/>
    </source>
</evidence>
<dbReference type="HOGENOM" id="CLU_293239_0_0_1"/>
<dbReference type="KEGG" id="ncs:NCAS_0A02610"/>
<dbReference type="GO" id="GO:0099022">
    <property type="term" value="P:vesicle tethering"/>
    <property type="evidence" value="ECO:0007669"/>
    <property type="project" value="EnsemblFungi"/>
</dbReference>
<proteinExistence type="inferred from homology"/>
<dbReference type="PANTHER" id="PTHR12894">
    <property type="entry name" value="CNH DOMAIN CONTAINING"/>
    <property type="match status" value="1"/>
</dbReference>
<dbReference type="eggNOG" id="KOG2063">
    <property type="taxonomic scope" value="Eukaryota"/>
</dbReference>
<dbReference type="GO" id="GO:0000329">
    <property type="term" value="C:fungal-type vacuole membrane"/>
    <property type="evidence" value="ECO:0007669"/>
    <property type="project" value="EnsemblFungi"/>
</dbReference>
<dbReference type="PANTHER" id="PTHR12894:SF49">
    <property type="entry name" value="VAM6_VPS39-LIKE PROTEIN"/>
    <property type="match status" value="1"/>
</dbReference>
<dbReference type="Proteomes" id="UP000001640">
    <property type="component" value="Chromosome 1"/>
</dbReference>
<dbReference type="FunCoup" id="G0V5T1">
    <property type="interactions" value="737"/>
</dbReference>
<dbReference type="GO" id="GO:0031267">
    <property type="term" value="F:small GTPase binding"/>
    <property type="evidence" value="ECO:0007669"/>
    <property type="project" value="EnsemblFungi"/>
</dbReference>
<dbReference type="GO" id="GO:0035091">
    <property type="term" value="F:phosphatidylinositol binding"/>
    <property type="evidence" value="ECO:0007669"/>
    <property type="project" value="EnsemblFungi"/>
</dbReference>
<dbReference type="EMBL" id="HE576752">
    <property type="protein sequence ID" value="CCC66819.1"/>
    <property type="molecule type" value="Genomic_DNA"/>
</dbReference>
<dbReference type="Pfam" id="PF10366">
    <property type="entry name" value="Vps39_1"/>
    <property type="match status" value="1"/>
</dbReference>
<name>G0V5T1_NAUCA</name>
<sequence length="1045" mass="121395">MLKARHVDSFKSDGISALLPIAQAQKLVIAKKDGSVEVYSNENSRFKLFQVYPNLLKTSQPNDYNIQELYYSDDLSTIFAQCKNTLVLLNSTNLHHYDQIYDKRGIRRCWIFESNTTHSGSQTLLLYTIGDDSKIRLLIWEDRHYKKMIEVSLPKSREKITSVELYQSKIILTTTQGIYQWSYLTNPMIIRIDKIVKRKNPKDLISALDELKAKTIKYENVLDQLTYSNRSNDNDGNTSIYSTGVISKKSSMSSFWKRRVSTRDESLDSVRYLFSTTNVNDSLMLIDGKTKNLFQVKLNEGSKPSHLVLATDQHFFNWNMQFSNLRYFSNNIILAYNSQTLRFIDFNYGFTFLETDIKEGIVCVERVSSTHFIVWTRDDQIQIYHFQVDDANDTIGISQDSSSICDTENNDFHDLWRKVLFYEFFLDSPDAIGLCSSDNPEESLDICAMKLRDLKVMWCLAVFDRFQKYMTILFHFEKGFPDPRDEFLQNYIIKVIFDIFTEFWAPPQLVILKTFPIKIAKLVNDITGQKHTCFLEKNPSTEYSIPADMVRKWCLPYLIDIRRHIKNLQIKSENSETLLWKSHGRTIKQNLEAFLVDDHGSIDIDGMLTLLDTVLFNVYLFYSPLMVGPFIRVANSCDYNTVFKELKSRRLYQELLDFSYMRGEHENSLKFLSTLINDTSVSASVPDIKENVKLLMVVYLKKLSNKDLKIIFSYTDWLINQYPDSKEGILLSIFCNDSENCVKRNHVKIYEYIKSQDEAISIQYLEFVIGVFGCDDTDLYAILINEYLDNLKISSMKSKLKAILETTFSYEPSTILSLLDDHISSIENNVEKMDAHMRNQLNFIKFLKTYPLERLQQHEDSIEILYGDLSDYKLASEYCSRVFARDPAIGANVLMVLLGKLVKQSGTEKGKFHLIQFLQENSTRIGLIEVFKILPNSFCLKDLGPSLLQTIRDLSIKKDEVRITKSLLQVEVVDNNYKMWQKLSDYMTLDENYTCSICKKTFSAYMTDEILWFNNGGRSMYVHSNCGKALESRIKMKRSSSGPRN</sequence>
<comment type="similarity">
    <text evidence="3">Belongs to the VAM6/VPS39 family.</text>
</comment>
<dbReference type="InterPro" id="IPR032914">
    <property type="entry name" value="Vam6/VPS39/TRAP1"/>
</dbReference>
<dbReference type="GeneID" id="96900308"/>
<dbReference type="OMA" id="FWAPPQL"/>
<reference evidence="6" key="1">
    <citation type="journal article" date="2011" name="Proc. Natl. Acad. Sci. U.S.A.">
        <title>Evolutionary erosion of yeast sex chromosomes by mating-type switching accidents.</title>
        <authorList>
            <person name="Gordon J.L."/>
            <person name="Armisen D."/>
            <person name="Proux-Wera E."/>
            <person name="Oheigeartaigh S.S."/>
            <person name="Byrne K.P."/>
            <person name="Wolfe K.H."/>
        </authorList>
    </citation>
    <scope>NUCLEOTIDE SEQUENCE [LARGE SCALE GENOMIC DNA]</scope>
    <source>
        <strain evidence="6">ATCC 76901 / BCRC 22586 / CBS 4309 / NBRC 1992 / NRRL Y-12630</strain>
    </source>
</reference>
<dbReference type="RefSeq" id="XP_003673210.1">
    <property type="nucleotide sequence ID" value="XM_003673162.1"/>
</dbReference>
<evidence type="ECO:0000256" key="2">
    <source>
        <dbReference type="ARBA" id="ARBA00023136"/>
    </source>
</evidence>
<dbReference type="OrthoDB" id="5325112at2759"/>
<dbReference type="GO" id="GO:0030897">
    <property type="term" value="C:HOPS complex"/>
    <property type="evidence" value="ECO:0007669"/>
    <property type="project" value="EnsemblFungi"/>
</dbReference>
<reference key="2">
    <citation type="submission" date="2011-08" db="EMBL/GenBank/DDBJ databases">
        <title>Genome sequence of Naumovozyma castellii.</title>
        <authorList>
            <person name="Gordon J.L."/>
            <person name="Armisen D."/>
            <person name="Proux-Wera E."/>
            <person name="OhEigeartaigh S.S."/>
            <person name="Byrne K.P."/>
            <person name="Wolfe K.H."/>
        </authorList>
    </citation>
    <scope>NUCLEOTIDE SEQUENCE</scope>
    <source>
        <strain>Type strain:CBS 4309</strain>
    </source>
</reference>
<dbReference type="GO" id="GO:0005085">
    <property type="term" value="F:guanyl-nucleotide exchange factor activity"/>
    <property type="evidence" value="ECO:0007669"/>
    <property type="project" value="EnsemblFungi"/>
</dbReference>
<dbReference type="InParanoid" id="G0V5T1"/>
<evidence type="ECO:0000256" key="1">
    <source>
        <dbReference type="ARBA" id="ARBA00004184"/>
    </source>
</evidence>
<evidence type="ECO:0000259" key="4">
    <source>
        <dbReference type="Pfam" id="PF10366"/>
    </source>
</evidence>
<protein>
    <recommendedName>
        <fullName evidence="4">Vacuolar sorting protein 39/Transforming growth factor beta receptor-associated domain-containing protein</fullName>
    </recommendedName>
</protein>
<gene>
    <name evidence="5" type="primary">NCAS0A02610</name>
    <name evidence="5" type="ordered locus">NCAS_0A02610</name>
</gene>
<dbReference type="STRING" id="1064592.G0V5T1"/>
<dbReference type="GO" id="GO:0042144">
    <property type="term" value="P:vacuole fusion, non-autophagic"/>
    <property type="evidence" value="ECO:0007669"/>
    <property type="project" value="EnsemblFungi"/>
</dbReference>
<dbReference type="InterPro" id="IPR019452">
    <property type="entry name" value="VPS39/TGF_beta_rcpt-assoc_1"/>
</dbReference>
<dbReference type="AlphaFoldDB" id="G0V5T1"/>
<keyword evidence="2" id="KW-0472">Membrane</keyword>
<feature type="domain" description="Vacuolar sorting protein 39/Transforming growth factor beta receptor-associated" evidence="4">
    <location>
        <begin position="611"/>
        <end position="719"/>
    </location>
</feature>
<dbReference type="GO" id="GO:0012505">
    <property type="term" value="C:endomembrane system"/>
    <property type="evidence" value="ECO:0007669"/>
    <property type="project" value="UniProtKB-SubCell"/>
</dbReference>
<keyword evidence="6" id="KW-1185">Reference proteome</keyword>
<dbReference type="GO" id="GO:0035542">
    <property type="term" value="P:regulation of SNARE complex assembly"/>
    <property type="evidence" value="ECO:0007669"/>
    <property type="project" value="EnsemblFungi"/>
</dbReference>
<dbReference type="GO" id="GO:0034727">
    <property type="term" value="P:piecemeal microautophagy of the nucleus"/>
    <property type="evidence" value="ECO:0007669"/>
    <property type="project" value="EnsemblFungi"/>
</dbReference>
<evidence type="ECO:0000256" key="3">
    <source>
        <dbReference type="ARBA" id="ARBA00038201"/>
    </source>
</evidence>
<dbReference type="GO" id="GO:1904263">
    <property type="term" value="P:positive regulation of TORC1 signaling"/>
    <property type="evidence" value="ECO:0007669"/>
    <property type="project" value="EnsemblFungi"/>
</dbReference>
<accession>G0V5T1</accession>